<dbReference type="Gene3D" id="3.30.70.260">
    <property type="match status" value="1"/>
</dbReference>
<keyword evidence="5" id="KW-1185">Reference proteome</keyword>
<dbReference type="Proteomes" id="UP000282818">
    <property type="component" value="Unassembled WGS sequence"/>
</dbReference>
<evidence type="ECO:0000256" key="2">
    <source>
        <dbReference type="ARBA" id="ARBA00023235"/>
    </source>
</evidence>
<dbReference type="GO" id="GO:0009052">
    <property type="term" value="P:pentose-phosphate shunt, non-oxidative branch"/>
    <property type="evidence" value="ECO:0007669"/>
    <property type="project" value="UniProtKB-UniRule"/>
</dbReference>
<comment type="subunit">
    <text evidence="3">Homodimer.</text>
</comment>
<comment type="catalytic activity">
    <reaction evidence="1 3">
        <text>aldehydo-D-ribose 5-phosphate = D-ribulose 5-phosphate</text>
        <dbReference type="Rhea" id="RHEA:14657"/>
        <dbReference type="ChEBI" id="CHEBI:58121"/>
        <dbReference type="ChEBI" id="CHEBI:58273"/>
        <dbReference type="EC" id="5.3.1.6"/>
    </reaction>
</comment>
<evidence type="ECO:0000256" key="1">
    <source>
        <dbReference type="ARBA" id="ARBA00001713"/>
    </source>
</evidence>
<dbReference type="EC" id="5.3.1.6" evidence="3"/>
<accession>A0A437Q5F7</accession>
<dbReference type="GO" id="GO:0006014">
    <property type="term" value="P:D-ribose metabolic process"/>
    <property type="evidence" value="ECO:0007669"/>
    <property type="project" value="TreeGrafter"/>
</dbReference>
<dbReference type="NCBIfam" id="NF001924">
    <property type="entry name" value="PRK00702.1"/>
    <property type="match status" value="1"/>
</dbReference>
<organism evidence="4 5">
    <name type="scientific">Neptunomonas marina</name>
    <dbReference type="NCBI Taxonomy" id="1815562"/>
    <lineage>
        <taxon>Bacteria</taxon>
        <taxon>Pseudomonadati</taxon>
        <taxon>Pseudomonadota</taxon>
        <taxon>Gammaproteobacteria</taxon>
        <taxon>Oceanospirillales</taxon>
        <taxon>Oceanospirillaceae</taxon>
        <taxon>Neptunomonas</taxon>
    </lineage>
</organism>
<dbReference type="GO" id="GO:0005829">
    <property type="term" value="C:cytosol"/>
    <property type="evidence" value="ECO:0007669"/>
    <property type="project" value="TreeGrafter"/>
</dbReference>
<dbReference type="FunFam" id="3.30.70.260:FF:000004">
    <property type="entry name" value="Ribose-5-phosphate isomerase A"/>
    <property type="match status" value="1"/>
</dbReference>
<dbReference type="PANTHER" id="PTHR11934">
    <property type="entry name" value="RIBOSE-5-PHOSPHATE ISOMERASE"/>
    <property type="match status" value="1"/>
</dbReference>
<name>A0A437Q5F7_9GAMM</name>
<dbReference type="Pfam" id="PF06026">
    <property type="entry name" value="Rib_5-P_isom_A"/>
    <property type="match status" value="1"/>
</dbReference>
<dbReference type="SUPFAM" id="SSF100950">
    <property type="entry name" value="NagB/RpiA/CoA transferase-like"/>
    <property type="match status" value="1"/>
</dbReference>
<feature type="binding site" evidence="3">
    <location>
        <begin position="32"/>
        <end position="35"/>
    </location>
    <ligand>
        <name>substrate</name>
    </ligand>
</feature>
<dbReference type="GO" id="GO:0004751">
    <property type="term" value="F:ribose-5-phosphate isomerase activity"/>
    <property type="evidence" value="ECO:0007669"/>
    <property type="project" value="UniProtKB-UniRule"/>
</dbReference>
<dbReference type="PANTHER" id="PTHR11934:SF0">
    <property type="entry name" value="RIBOSE-5-PHOSPHATE ISOMERASE"/>
    <property type="match status" value="1"/>
</dbReference>
<dbReference type="FunFam" id="3.40.50.1360:FF:000001">
    <property type="entry name" value="Ribose-5-phosphate isomerase A"/>
    <property type="match status" value="1"/>
</dbReference>
<keyword evidence="2 3" id="KW-0413">Isomerase</keyword>
<comment type="similarity">
    <text evidence="3">Belongs to the ribose 5-phosphate isomerase family.</text>
</comment>
<gene>
    <name evidence="3 4" type="primary">rpiA</name>
    <name evidence="4" type="ORF">EOE65_14405</name>
</gene>
<dbReference type="SUPFAM" id="SSF75445">
    <property type="entry name" value="D-ribose-5-phosphate isomerase (RpiA), lid domain"/>
    <property type="match status" value="1"/>
</dbReference>
<dbReference type="UniPathway" id="UPA00115">
    <property type="reaction ID" value="UER00412"/>
</dbReference>
<sequence>MTQDEMKQAVAQAAVDYIQPKLSSDSVVGVGTGSTANFFIDALAKVKHLFDGAVASSEATAERLKAHGITVYDLNEANVLDVYVDGADEFDGHLNLVKGGGGALTREKIVAAVAKEFVCIVDASKKVDVLGDFPLPIEVIPMARSYVAREIVKLEGMPVYREGFVTDNGNEILDVHHLDIVNPKELERTLNNVVGVVTCGLFANRGANIVLMGTERGVETIKLS</sequence>
<dbReference type="RefSeq" id="WP_127695024.1">
    <property type="nucleotide sequence ID" value="NZ_SACQ01000007.1"/>
</dbReference>
<dbReference type="InterPro" id="IPR037171">
    <property type="entry name" value="NagB/RpiA_transferase-like"/>
</dbReference>
<evidence type="ECO:0000256" key="3">
    <source>
        <dbReference type="HAMAP-Rule" id="MF_00170"/>
    </source>
</evidence>
<dbReference type="InterPro" id="IPR020672">
    <property type="entry name" value="Ribose5P_isomerase_typA_subgr"/>
</dbReference>
<reference evidence="4 5" key="1">
    <citation type="submission" date="2019-01" db="EMBL/GenBank/DDBJ databases">
        <authorList>
            <person name="Chen W.-M."/>
        </authorList>
    </citation>
    <scope>NUCLEOTIDE SEQUENCE [LARGE SCALE GENOMIC DNA]</scope>
    <source>
        <strain evidence="4 5">HPM-16</strain>
    </source>
</reference>
<dbReference type="CDD" id="cd01398">
    <property type="entry name" value="RPI_A"/>
    <property type="match status" value="1"/>
</dbReference>
<comment type="caution">
    <text evidence="4">The sequence shown here is derived from an EMBL/GenBank/DDBJ whole genome shotgun (WGS) entry which is preliminary data.</text>
</comment>
<dbReference type="InterPro" id="IPR004788">
    <property type="entry name" value="Ribose5P_isomerase_type_A"/>
</dbReference>
<protein>
    <recommendedName>
        <fullName evidence="3">Ribose-5-phosphate isomerase A</fullName>
        <ecNumber evidence="3">5.3.1.6</ecNumber>
    </recommendedName>
    <alternativeName>
        <fullName evidence="3">Phosphoriboisomerase A</fullName>
        <shortName evidence="3">PRI</shortName>
    </alternativeName>
</protein>
<feature type="binding site" evidence="3">
    <location>
        <position position="125"/>
    </location>
    <ligand>
        <name>substrate</name>
    </ligand>
</feature>
<dbReference type="NCBIfam" id="TIGR00021">
    <property type="entry name" value="rpiA"/>
    <property type="match status" value="1"/>
</dbReference>
<dbReference type="HAMAP" id="MF_00170">
    <property type="entry name" value="Rib_5P_isom_A"/>
    <property type="match status" value="1"/>
</dbReference>
<comment type="function">
    <text evidence="3">Catalyzes the reversible conversion of ribose-5-phosphate to ribulose 5-phosphate.</text>
</comment>
<dbReference type="AlphaFoldDB" id="A0A437Q5F7"/>
<feature type="active site" description="Proton acceptor" evidence="3">
    <location>
        <position position="107"/>
    </location>
</feature>
<feature type="binding site" evidence="3">
    <location>
        <begin position="98"/>
        <end position="101"/>
    </location>
    <ligand>
        <name>substrate</name>
    </ligand>
</feature>
<comment type="pathway">
    <text evidence="3">Carbohydrate degradation; pentose phosphate pathway; D-ribose 5-phosphate from D-ribulose 5-phosphate (non-oxidative stage): step 1/1.</text>
</comment>
<evidence type="ECO:0000313" key="4">
    <source>
        <dbReference type="EMBL" id="RVU29741.1"/>
    </source>
</evidence>
<feature type="binding site" evidence="3">
    <location>
        <begin position="85"/>
        <end position="88"/>
    </location>
    <ligand>
        <name>substrate</name>
    </ligand>
</feature>
<dbReference type="Gene3D" id="3.40.50.1360">
    <property type="match status" value="1"/>
</dbReference>
<evidence type="ECO:0000313" key="5">
    <source>
        <dbReference type="Proteomes" id="UP000282818"/>
    </source>
</evidence>
<dbReference type="EMBL" id="SACQ01000007">
    <property type="protein sequence ID" value="RVU29741.1"/>
    <property type="molecule type" value="Genomic_DNA"/>
</dbReference>
<proteinExistence type="inferred from homology"/>